<gene>
    <name evidence="2" type="ORF">Plo01_09750</name>
</gene>
<evidence type="ECO:0000313" key="2">
    <source>
        <dbReference type="EMBL" id="GIH74546.1"/>
    </source>
</evidence>
<accession>A0A8J3RE44</accession>
<dbReference type="Proteomes" id="UP000616724">
    <property type="component" value="Unassembled WGS sequence"/>
</dbReference>
<evidence type="ECO:0000259" key="1">
    <source>
        <dbReference type="PROSITE" id="PS51186"/>
    </source>
</evidence>
<dbReference type="InterPro" id="IPR016181">
    <property type="entry name" value="Acyl_CoA_acyltransferase"/>
</dbReference>
<keyword evidence="3" id="KW-1185">Reference proteome</keyword>
<keyword evidence="2" id="KW-0808">Transferase</keyword>
<organism evidence="2 3">
    <name type="scientific">Planobispora longispora</name>
    <dbReference type="NCBI Taxonomy" id="28887"/>
    <lineage>
        <taxon>Bacteria</taxon>
        <taxon>Bacillati</taxon>
        <taxon>Actinomycetota</taxon>
        <taxon>Actinomycetes</taxon>
        <taxon>Streptosporangiales</taxon>
        <taxon>Streptosporangiaceae</taxon>
        <taxon>Planobispora</taxon>
    </lineage>
</organism>
<dbReference type="PROSITE" id="PS51186">
    <property type="entry name" value="GNAT"/>
    <property type="match status" value="1"/>
</dbReference>
<dbReference type="GO" id="GO:0005737">
    <property type="term" value="C:cytoplasm"/>
    <property type="evidence" value="ECO:0007669"/>
    <property type="project" value="TreeGrafter"/>
</dbReference>
<dbReference type="Gene3D" id="3.40.630.30">
    <property type="match status" value="1"/>
</dbReference>
<reference evidence="2 3" key="1">
    <citation type="submission" date="2021-01" db="EMBL/GenBank/DDBJ databases">
        <title>Whole genome shotgun sequence of Planobispora longispora NBRC 13918.</title>
        <authorList>
            <person name="Komaki H."/>
            <person name="Tamura T."/>
        </authorList>
    </citation>
    <scope>NUCLEOTIDE SEQUENCE [LARGE SCALE GENOMIC DNA]</scope>
    <source>
        <strain evidence="2 3">NBRC 13918</strain>
    </source>
</reference>
<dbReference type="SUPFAM" id="SSF55729">
    <property type="entry name" value="Acyl-CoA N-acyltransferases (Nat)"/>
    <property type="match status" value="1"/>
</dbReference>
<proteinExistence type="predicted"/>
<evidence type="ECO:0000313" key="3">
    <source>
        <dbReference type="Proteomes" id="UP000616724"/>
    </source>
</evidence>
<protein>
    <submittedName>
        <fullName evidence="2">Putative succinyl-CoA transferase</fullName>
    </submittedName>
</protein>
<dbReference type="EMBL" id="BOOH01000009">
    <property type="protein sequence ID" value="GIH74546.1"/>
    <property type="molecule type" value="Genomic_DNA"/>
</dbReference>
<dbReference type="PANTHER" id="PTHR43441:SF11">
    <property type="entry name" value="RIBOSOMAL-PROTEIN-SERINE ACETYLTRANSFERASE"/>
    <property type="match status" value="1"/>
</dbReference>
<dbReference type="Pfam" id="PF13302">
    <property type="entry name" value="Acetyltransf_3"/>
    <property type="match status" value="1"/>
</dbReference>
<dbReference type="InterPro" id="IPR000182">
    <property type="entry name" value="GNAT_dom"/>
</dbReference>
<dbReference type="AlphaFoldDB" id="A0A8J3RE44"/>
<name>A0A8J3RE44_9ACTN</name>
<dbReference type="RefSeq" id="WP_203889258.1">
    <property type="nucleotide sequence ID" value="NZ_BOOH01000009.1"/>
</dbReference>
<dbReference type="InterPro" id="IPR051908">
    <property type="entry name" value="Ribosomal_N-acetyltransferase"/>
</dbReference>
<dbReference type="PANTHER" id="PTHR43441">
    <property type="entry name" value="RIBOSOMAL-PROTEIN-SERINE ACETYLTRANSFERASE"/>
    <property type="match status" value="1"/>
</dbReference>
<dbReference type="GO" id="GO:1990189">
    <property type="term" value="F:protein N-terminal-serine acetyltransferase activity"/>
    <property type="evidence" value="ECO:0007669"/>
    <property type="project" value="TreeGrafter"/>
</dbReference>
<feature type="domain" description="N-acetyltransferase" evidence="1">
    <location>
        <begin position="16"/>
        <end position="186"/>
    </location>
</feature>
<comment type="caution">
    <text evidence="2">The sequence shown here is derived from an EMBL/GenBank/DDBJ whole genome shotgun (WGS) entry which is preliminary data.</text>
</comment>
<sequence length="215" mass="23901">MRNFPVFRLRVTTPRLELRLPSLDDLDDLADLAAEGIHDPEAMPFLFPWTDAEPAARARSAFQFHFRQWAAWTPEKWICPFVVVFDGQVAGVQEVAATDFTITREVATGSWLGKRFHGRGIGTEMRSAVLHLAFDGLGAGTATSGAFTDNHASLAVSRKLGYRDDGVDVHVRRGERAETRRFRLLRGDWTTPPGFAIHGLDPCLALFGADHAERT</sequence>
<dbReference type="GO" id="GO:0008999">
    <property type="term" value="F:protein-N-terminal-alanine acetyltransferase activity"/>
    <property type="evidence" value="ECO:0007669"/>
    <property type="project" value="TreeGrafter"/>
</dbReference>